<protein>
    <submittedName>
        <fullName evidence="1">10870_t:CDS:1</fullName>
    </submittedName>
</protein>
<gene>
    <name evidence="1" type="ORF">SPELUC_LOCUS8507</name>
</gene>
<dbReference type="Proteomes" id="UP000789366">
    <property type="component" value="Unassembled WGS sequence"/>
</dbReference>
<reference evidence="1" key="1">
    <citation type="submission" date="2021-06" db="EMBL/GenBank/DDBJ databases">
        <authorList>
            <person name="Kallberg Y."/>
            <person name="Tangrot J."/>
            <person name="Rosling A."/>
        </authorList>
    </citation>
    <scope>NUCLEOTIDE SEQUENCE</scope>
    <source>
        <strain evidence="1">28 12/20/2015</strain>
    </source>
</reference>
<dbReference type="EMBL" id="CAJVPW010012866">
    <property type="protein sequence ID" value="CAG8639405.1"/>
    <property type="molecule type" value="Genomic_DNA"/>
</dbReference>
<name>A0ACA9NAI9_9GLOM</name>
<sequence length="592" mass="65083">SSFQCYFLPEVLDFGYPQNSETDTLKLYITTEGVKSERALKEDSSKITIQATGATSWRRPDIKYRKNEAFIDVIESINLLMSAKGTTLRADVSGQIMMRAYLSGTPECKFGLNDKLLLEKDTSHKGMARKSTAVEIDDCQFHQCVKLGKFDSDRTISFVPPDVEHAVFIESRRYRTTENVILPFRVHPVVNEIGKSRVEYRVTVKANFSPKLYANNVLIKIPTPLNTANINVRVASGKAKYVPAENAIVWKIPRFQGQYEAMLSGDAELSAMTVKKAWSRPPISMDFQVYDKSWKLSNQASYQNSSSQSGYPSSQANLPHSSGYDRKDNSNPKYLPPGQASYEPLDSYSEDKEMLPTAGYSAVAPQTTGPKPPENYDTQKISDFEDEPKPEAKHGGLMKFFCCGSRTSCAKTCGIICCILLLIIVGIVAAVLLLGRVPSVEFLGVVDSPNGAQPYVKKTSGFDFNFGLLIQVNNPNIIGATFSMIKAVAYYPIPNPPNSPKLIGPIGGGNLTNVNIPSKSNTTKIFPFSVNYDASIDPGFSILLDIATKCGLTGGSKSKLAINYTLTLSFNVLFIPLSPSFDKTANIDCPIQ</sequence>
<evidence type="ECO:0000313" key="2">
    <source>
        <dbReference type="Proteomes" id="UP000789366"/>
    </source>
</evidence>
<accession>A0ACA9NAI9</accession>
<organism evidence="1 2">
    <name type="scientific">Cetraspora pellucida</name>
    <dbReference type="NCBI Taxonomy" id="1433469"/>
    <lineage>
        <taxon>Eukaryota</taxon>
        <taxon>Fungi</taxon>
        <taxon>Fungi incertae sedis</taxon>
        <taxon>Mucoromycota</taxon>
        <taxon>Glomeromycotina</taxon>
        <taxon>Glomeromycetes</taxon>
        <taxon>Diversisporales</taxon>
        <taxon>Gigasporaceae</taxon>
        <taxon>Cetraspora</taxon>
    </lineage>
</organism>
<evidence type="ECO:0000313" key="1">
    <source>
        <dbReference type="EMBL" id="CAG8639405.1"/>
    </source>
</evidence>
<comment type="caution">
    <text evidence="1">The sequence shown here is derived from an EMBL/GenBank/DDBJ whole genome shotgun (WGS) entry which is preliminary data.</text>
</comment>
<keyword evidence="2" id="KW-1185">Reference proteome</keyword>
<feature type="non-terminal residue" evidence="1">
    <location>
        <position position="1"/>
    </location>
</feature>
<feature type="non-terminal residue" evidence="1">
    <location>
        <position position="592"/>
    </location>
</feature>
<proteinExistence type="predicted"/>